<organism evidence="1 2">
    <name type="scientific">Actinidia rufa</name>
    <dbReference type="NCBI Taxonomy" id="165716"/>
    <lineage>
        <taxon>Eukaryota</taxon>
        <taxon>Viridiplantae</taxon>
        <taxon>Streptophyta</taxon>
        <taxon>Embryophyta</taxon>
        <taxon>Tracheophyta</taxon>
        <taxon>Spermatophyta</taxon>
        <taxon>Magnoliopsida</taxon>
        <taxon>eudicotyledons</taxon>
        <taxon>Gunneridae</taxon>
        <taxon>Pentapetalae</taxon>
        <taxon>asterids</taxon>
        <taxon>Ericales</taxon>
        <taxon>Actinidiaceae</taxon>
        <taxon>Actinidia</taxon>
    </lineage>
</organism>
<sequence>MVERRLKRWPWVAMVVYVTVRMSEMRLRKRGMDNWQSAVGKYQQVSATLVFEFGDVVIVAMLGDAALGWERRGGDGSPSLSLPLYGFTTLLEIIKKVEAVKKWDWSWDFKGVFV</sequence>
<dbReference type="AlphaFoldDB" id="A0A7J0ERJ9"/>
<evidence type="ECO:0000313" key="1">
    <source>
        <dbReference type="EMBL" id="GFY89105.1"/>
    </source>
</evidence>
<dbReference type="Proteomes" id="UP000585474">
    <property type="component" value="Unassembled WGS sequence"/>
</dbReference>
<gene>
    <name evidence="1" type="ORF">Acr_06g0010450</name>
</gene>
<reference evidence="1 2" key="1">
    <citation type="submission" date="2019-07" db="EMBL/GenBank/DDBJ databases">
        <title>De Novo Assembly of kiwifruit Actinidia rufa.</title>
        <authorList>
            <person name="Sugita-Konishi S."/>
            <person name="Sato K."/>
            <person name="Mori E."/>
            <person name="Abe Y."/>
            <person name="Kisaki G."/>
            <person name="Hamano K."/>
            <person name="Suezawa K."/>
            <person name="Otani M."/>
            <person name="Fukuda T."/>
            <person name="Manabe T."/>
            <person name="Gomi K."/>
            <person name="Tabuchi M."/>
            <person name="Akimitsu K."/>
            <person name="Kataoka I."/>
        </authorList>
    </citation>
    <scope>NUCLEOTIDE SEQUENCE [LARGE SCALE GENOMIC DNA]</scope>
    <source>
        <strain evidence="2">cv. Fuchu</strain>
    </source>
</reference>
<comment type="caution">
    <text evidence="1">The sequence shown here is derived from an EMBL/GenBank/DDBJ whole genome shotgun (WGS) entry which is preliminary data.</text>
</comment>
<dbReference type="EMBL" id="BJWL01000006">
    <property type="protein sequence ID" value="GFY89105.1"/>
    <property type="molecule type" value="Genomic_DNA"/>
</dbReference>
<accession>A0A7J0ERJ9</accession>
<proteinExistence type="predicted"/>
<keyword evidence="2" id="KW-1185">Reference proteome</keyword>
<name>A0A7J0ERJ9_9ERIC</name>
<protein>
    <submittedName>
        <fullName evidence="1">Uncharacterized protein</fullName>
    </submittedName>
</protein>
<evidence type="ECO:0000313" key="2">
    <source>
        <dbReference type="Proteomes" id="UP000585474"/>
    </source>
</evidence>